<name>A0A2N8ZFT8_9VIBR</name>
<dbReference type="InterPro" id="IPR021302">
    <property type="entry name" value="DUF2780_VcgC/VcgE"/>
</dbReference>
<proteinExistence type="predicted"/>
<protein>
    <recommendedName>
        <fullName evidence="4">DUF2780 domain-containing protein</fullName>
    </recommendedName>
</protein>
<dbReference type="AlphaFoldDB" id="A0A2N8ZFT8"/>
<dbReference type="Pfam" id="PF11075">
    <property type="entry name" value="DUF2780"/>
    <property type="match status" value="1"/>
</dbReference>
<dbReference type="KEGG" id="vta:A2780"/>
<dbReference type="EMBL" id="LT960611">
    <property type="protein sequence ID" value="SON50746.1"/>
    <property type="molecule type" value="Genomic_DNA"/>
</dbReference>
<keyword evidence="1" id="KW-0732">Signal</keyword>
<dbReference type="Proteomes" id="UP000235828">
    <property type="component" value="Chromosome A"/>
</dbReference>
<sequence>MKTKTTAFLITALFISTPSYALFGLGSDKDQSVDTAALTSLATSALGDSATSVESSPIVKQLTDSLGVSPTQATGGAGALLALASNSLSSNQSNELTNLIPGMSNLTDSVPGLMGMANNLSAVNDVFAKLGLDPSMVTQFAPIILEYLTGQGASSGLLSSLGNIWK</sequence>
<dbReference type="OrthoDB" id="8546843at2"/>
<dbReference type="RefSeq" id="WP_102523182.1">
    <property type="nucleotide sequence ID" value="NZ_LT960611.1"/>
</dbReference>
<accession>A0A2N8ZFT8</accession>
<evidence type="ECO:0000313" key="3">
    <source>
        <dbReference type="Proteomes" id="UP000235828"/>
    </source>
</evidence>
<gene>
    <name evidence="2" type="ORF">VTAP4600_A2780</name>
</gene>
<feature type="signal peptide" evidence="1">
    <location>
        <begin position="1"/>
        <end position="21"/>
    </location>
</feature>
<reference evidence="2 3" key="1">
    <citation type="submission" date="2017-10" db="EMBL/GenBank/DDBJ databases">
        <authorList>
            <person name="Banno H."/>
            <person name="Chua N.-H."/>
        </authorList>
    </citation>
    <scope>NUCLEOTIDE SEQUENCE [LARGE SCALE GENOMIC DNA]</scope>
    <source>
        <strain evidence="2">Vibrio tapetis CECT4600</strain>
    </source>
</reference>
<evidence type="ECO:0000313" key="2">
    <source>
        <dbReference type="EMBL" id="SON50746.1"/>
    </source>
</evidence>
<keyword evidence="3" id="KW-1185">Reference proteome</keyword>
<evidence type="ECO:0000256" key="1">
    <source>
        <dbReference type="SAM" id="SignalP"/>
    </source>
</evidence>
<feature type="chain" id="PRO_5017978569" description="DUF2780 domain-containing protein" evidence="1">
    <location>
        <begin position="22"/>
        <end position="166"/>
    </location>
</feature>
<organism evidence="2 3">
    <name type="scientific">Vibrio tapetis subsp. tapetis</name>
    <dbReference type="NCBI Taxonomy" id="1671868"/>
    <lineage>
        <taxon>Bacteria</taxon>
        <taxon>Pseudomonadati</taxon>
        <taxon>Pseudomonadota</taxon>
        <taxon>Gammaproteobacteria</taxon>
        <taxon>Vibrionales</taxon>
        <taxon>Vibrionaceae</taxon>
        <taxon>Vibrio</taxon>
    </lineage>
</organism>
<evidence type="ECO:0008006" key="4">
    <source>
        <dbReference type="Google" id="ProtNLM"/>
    </source>
</evidence>